<feature type="domain" description="Alginate export" evidence="2">
    <location>
        <begin position="46"/>
        <end position="244"/>
    </location>
</feature>
<dbReference type="EMBL" id="FOBI01000012">
    <property type="protein sequence ID" value="SEL48936.1"/>
    <property type="molecule type" value="Genomic_DNA"/>
</dbReference>
<evidence type="ECO:0000259" key="2">
    <source>
        <dbReference type="Pfam" id="PF13372"/>
    </source>
</evidence>
<accession>A0A1H7QLZ5</accession>
<protein>
    <submittedName>
        <fullName evidence="3">Alginate export</fullName>
    </submittedName>
</protein>
<name>A0A1H7QLZ5_9GAMM</name>
<dbReference type="Proteomes" id="UP000199297">
    <property type="component" value="Unassembled WGS sequence"/>
</dbReference>
<evidence type="ECO:0000256" key="1">
    <source>
        <dbReference type="SAM" id="SignalP"/>
    </source>
</evidence>
<proteinExistence type="predicted"/>
<reference evidence="4" key="1">
    <citation type="submission" date="2016-10" db="EMBL/GenBank/DDBJ databases">
        <authorList>
            <person name="Varghese N."/>
            <person name="Submissions S."/>
        </authorList>
    </citation>
    <scope>NUCLEOTIDE SEQUENCE [LARGE SCALE GENOMIC DNA]</scope>
    <source>
        <strain evidence="4">CGMCC 1.9127</strain>
    </source>
</reference>
<keyword evidence="4" id="KW-1185">Reference proteome</keyword>
<feature type="chain" id="PRO_5011657152" evidence="1">
    <location>
        <begin position="27"/>
        <end position="401"/>
    </location>
</feature>
<dbReference type="InterPro" id="IPR025388">
    <property type="entry name" value="Alginate_export_dom"/>
</dbReference>
<dbReference type="SUPFAM" id="SSF56935">
    <property type="entry name" value="Porins"/>
    <property type="match status" value="1"/>
</dbReference>
<dbReference type="Pfam" id="PF13372">
    <property type="entry name" value="Alginate_exp"/>
    <property type="match status" value="1"/>
</dbReference>
<dbReference type="RefSeq" id="WP_233144017.1">
    <property type="nucleotide sequence ID" value="NZ_FOBI01000012.1"/>
</dbReference>
<gene>
    <name evidence="3" type="ORF">SAMN05216262_11230</name>
</gene>
<evidence type="ECO:0000313" key="4">
    <source>
        <dbReference type="Proteomes" id="UP000199297"/>
    </source>
</evidence>
<keyword evidence="1" id="KW-0732">Signal</keyword>
<dbReference type="STRING" id="641665.GCA_002104455_01070"/>
<dbReference type="AlphaFoldDB" id="A0A1H7QLZ5"/>
<evidence type="ECO:0000313" key="3">
    <source>
        <dbReference type="EMBL" id="SEL48936.1"/>
    </source>
</evidence>
<feature type="signal peptide" evidence="1">
    <location>
        <begin position="1"/>
        <end position="26"/>
    </location>
</feature>
<sequence length="401" mass="43226">MMKNKIKLSALSVLSTALLATPLAFAETNAVAAGIEKALSESTVKLNFRARYEGVDQDGIDANANALTLKSRITVNTGSFQGLSAGVEVDNVTDLIDNYNSTANGATKYPAVADPTGTDVNQIFIKYSADNFSATAGRQRILHNNQRFVGGVGWRQNEQTYDGYRLQFNQKQGFSADYSYVYNVNRIFGPDGANADLHGQFHLLNTGYVINQAHKVNAYAYLLDFDTKAGLSTDTYGLSYQGNFGAVTVNAAYATQRDAGDNSQDFSANYYNFEVGTQVSSVTLLAGIESLGSDNGVGFSTPLATLHKFQGFADKFLGTPGQGVEDIYLTVKTTLNGVKLAATYHDLSSDVDGIDYGSEIDLAAAYSLNKHTSVLVKLAHYNADDHASDTDKLWLQVAANF</sequence>
<organism evidence="3 4">
    <name type="scientific">Colwellia chukchiensis</name>
    <dbReference type="NCBI Taxonomy" id="641665"/>
    <lineage>
        <taxon>Bacteria</taxon>
        <taxon>Pseudomonadati</taxon>
        <taxon>Pseudomonadota</taxon>
        <taxon>Gammaproteobacteria</taxon>
        <taxon>Alteromonadales</taxon>
        <taxon>Colwelliaceae</taxon>
        <taxon>Colwellia</taxon>
    </lineage>
</organism>